<dbReference type="GO" id="GO:0004674">
    <property type="term" value="F:protein serine/threonine kinase activity"/>
    <property type="evidence" value="ECO:0007669"/>
    <property type="project" value="TreeGrafter"/>
</dbReference>
<dbReference type="InterPro" id="IPR044066">
    <property type="entry name" value="TRIAD_supradom"/>
</dbReference>
<accession>A0A1X7U2D1</accession>
<evidence type="ECO:0000256" key="2">
    <source>
        <dbReference type="ARBA" id="ARBA00022679"/>
    </source>
</evidence>
<dbReference type="PROSITE" id="PS50011">
    <property type="entry name" value="PROTEIN_KINASE_DOM"/>
    <property type="match status" value="1"/>
</dbReference>
<dbReference type="STRING" id="400682.A0A1X7U2D1"/>
<sequence>MQHHPNIVNFLGVYYAPHSTLPTLVMEYLPRTLTSCLESNSLKIQMKYAILLDVAKGLIYLHQKNPCVIHRDLTANNVLLTHNLLQAKISDLGVSRKWADTMLTKAPGNTMVMPPEALKDNPVYDHKLDVFSYGCLILHVLTGQFPRPTNQFKPKPSRKSADDYIKVPECNRRSYYIEKLPQVSDLTSLVKQCLSDDPTKRPEMKIASSIIEGFISHVVVDGVEEGFALVDVISDPEKFSQTTIKQLKKKILETIPGLVQNPQHLNLLFNEKILDDTNYWTKEENMLHHYKIQKHSIVTVRCYGQKNKRVPVPPLVENKEYPTDCILEFTDDPDCIDPYSNSTRRVKMSCGHAVEPNSLTAYCRSLLSQHKSKFTCPAITDSGKHCNKEWEYAEVRLAALLTEEENIYFESKMSEHALSLLSDIKECPLCRTFAERIDANNPCAKCHACSTRKGYEYTFCWYCLEEWKEAPSSKKCGNPLCIHPDLLSLRDAPDVILCGKSVPNRRACPTCGKIVEIIPVGCKFVLCPRCKNEYCFLCLKSKNNCLKAAPQSWFKECAEDVASKQTYIPSAN</sequence>
<dbReference type="eggNOG" id="KOG0192">
    <property type="taxonomic scope" value="Eukaryota"/>
</dbReference>
<dbReference type="InParanoid" id="A0A1X7U2D1"/>
<dbReference type="PROSITE" id="PS51873">
    <property type="entry name" value="TRIAD"/>
    <property type="match status" value="1"/>
</dbReference>
<dbReference type="InterPro" id="IPR029071">
    <property type="entry name" value="Ubiquitin-like_domsf"/>
</dbReference>
<evidence type="ECO:0000256" key="7">
    <source>
        <dbReference type="ARBA" id="ARBA00022833"/>
    </source>
</evidence>
<reference evidence="10" key="1">
    <citation type="submission" date="2017-05" db="UniProtKB">
        <authorList>
            <consortium name="EnsemblMetazoa"/>
        </authorList>
    </citation>
    <scope>IDENTIFICATION</scope>
</reference>
<evidence type="ECO:0000313" key="10">
    <source>
        <dbReference type="EnsemblMetazoa" id="Aqu2.1.21818_001"/>
    </source>
</evidence>
<evidence type="ECO:0000256" key="6">
    <source>
        <dbReference type="ARBA" id="ARBA00022786"/>
    </source>
</evidence>
<dbReference type="GO" id="GO:0008270">
    <property type="term" value="F:zinc ion binding"/>
    <property type="evidence" value="ECO:0007669"/>
    <property type="project" value="UniProtKB-KW"/>
</dbReference>
<dbReference type="SUPFAM" id="SSF56112">
    <property type="entry name" value="Protein kinase-like (PK-like)"/>
    <property type="match status" value="1"/>
</dbReference>
<dbReference type="InterPro" id="IPR000719">
    <property type="entry name" value="Prot_kinase_dom"/>
</dbReference>
<dbReference type="CDD" id="cd20336">
    <property type="entry name" value="Rcat_RBR"/>
    <property type="match status" value="1"/>
</dbReference>
<evidence type="ECO:0000256" key="5">
    <source>
        <dbReference type="ARBA" id="ARBA00022771"/>
    </source>
</evidence>
<evidence type="ECO:0008006" key="11">
    <source>
        <dbReference type="Google" id="ProtNLM"/>
    </source>
</evidence>
<keyword evidence="5" id="KW-0863">Zinc-finger</keyword>
<evidence type="ECO:0000256" key="3">
    <source>
        <dbReference type="ARBA" id="ARBA00022723"/>
    </source>
</evidence>
<organism evidence="10">
    <name type="scientific">Amphimedon queenslandica</name>
    <name type="common">Sponge</name>
    <dbReference type="NCBI Taxonomy" id="400682"/>
    <lineage>
        <taxon>Eukaryota</taxon>
        <taxon>Metazoa</taxon>
        <taxon>Porifera</taxon>
        <taxon>Demospongiae</taxon>
        <taxon>Heteroscleromorpha</taxon>
        <taxon>Haplosclerida</taxon>
        <taxon>Niphatidae</taxon>
        <taxon>Amphimedon</taxon>
    </lineage>
</organism>
<dbReference type="OrthoDB" id="5962695at2759"/>
<dbReference type="Gene3D" id="1.10.510.10">
    <property type="entry name" value="Transferase(Phosphotransferase) domain 1"/>
    <property type="match status" value="1"/>
</dbReference>
<keyword evidence="4" id="KW-0677">Repeat</keyword>
<evidence type="ECO:0000256" key="1">
    <source>
        <dbReference type="ARBA" id="ARBA00004906"/>
    </source>
</evidence>
<dbReference type="CDD" id="cd17039">
    <property type="entry name" value="Ubl_ubiquitin_like"/>
    <property type="match status" value="1"/>
</dbReference>
<comment type="pathway">
    <text evidence="1">Protein modification; protein ubiquitination.</text>
</comment>
<evidence type="ECO:0000256" key="4">
    <source>
        <dbReference type="ARBA" id="ARBA00022737"/>
    </source>
</evidence>
<dbReference type="SUPFAM" id="SSF57850">
    <property type="entry name" value="RING/U-box"/>
    <property type="match status" value="2"/>
</dbReference>
<dbReference type="EnsemblMetazoa" id="Aqu2.1.21818_001">
    <property type="protein sequence ID" value="Aqu2.1.21818_001"/>
    <property type="gene ID" value="Aqu2.1.21818"/>
</dbReference>
<feature type="domain" description="RING-type" evidence="9">
    <location>
        <begin position="321"/>
        <end position="561"/>
    </location>
</feature>
<dbReference type="InterPro" id="IPR051681">
    <property type="entry name" value="Ser/Thr_Kinases-Pseudokinases"/>
</dbReference>
<protein>
    <recommendedName>
        <fullName evidence="11">Protein kinase domain-containing protein</fullName>
    </recommendedName>
</protein>
<keyword evidence="7" id="KW-0862">Zinc</keyword>
<dbReference type="SUPFAM" id="SSF54236">
    <property type="entry name" value="Ubiquitin-like"/>
    <property type="match status" value="1"/>
</dbReference>
<dbReference type="InterPro" id="IPR008266">
    <property type="entry name" value="Tyr_kinase_AS"/>
</dbReference>
<dbReference type="GO" id="GO:0005524">
    <property type="term" value="F:ATP binding"/>
    <property type="evidence" value="ECO:0007669"/>
    <property type="project" value="InterPro"/>
</dbReference>
<feature type="domain" description="Protein kinase" evidence="8">
    <location>
        <begin position="1"/>
        <end position="215"/>
    </location>
</feature>
<name>A0A1X7U2D1_AMPQE</name>
<keyword evidence="6" id="KW-0833">Ubl conjugation pathway</keyword>
<dbReference type="AlphaFoldDB" id="A0A1X7U2D1"/>
<dbReference type="InterPro" id="IPR011009">
    <property type="entry name" value="Kinase-like_dom_sf"/>
</dbReference>
<dbReference type="PANTHER" id="PTHR44329">
    <property type="entry name" value="SERINE/THREONINE-PROTEIN KINASE TNNI3K-RELATED"/>
    <property type="match status" value="1"/>
</dbReference>
<dbReference type="Pfam" id="PF00069">
    <property type="entry name" value="Pkinase"/>
    <property type="match status" value="1"/>
</dbReference>
<evidence type="ECO:0000259" key="8">
    <source>
        <dbReference type="PROSITE" id="PS50011"/>
    </source>
</evidence>
<dbReference type="PROSITE" id="PS00109">
    <property type="entry name" value="PROTEIN_KINASE_TYR"/>
    <property type="match status" value="1"/>
</dbReference>
<keyword evidence="2" id="KW-0808">Transferase</keyword>
<evidence type="ECO:0000259" key="9">
    <source>
        <dbReference type="PROSITE" id="PS51873"/>
    </source>
</evidence>
<keyword evidence="3" id="KW-0479">Metal-binding</keyword>
<dbReference type="Gene3D" id="3.10.20.90">
    <property type="entry name" value="Phosphatidylinositol 3-kinase Catalytic Subunit, Chain A, domain 1"/>
    <property type="match status" value="1"/>
</dbReference>
<proteinExistence type="predicted"/>